<organism evidence="2 3">
    <name type="scientific">Marinicauda algicola</name>
    <dbReference type="NCBI Taxonomy" id="2029849"/>
    <lineage>
        <taxon>Bacteria</taxon>
        <taxon>Pseudomonadati</taxon>
        <taxon>Pseudomonadota</taxon>
        <taxon>Alphaproteobacteria</taxon>
        <taxon>Maricaulales</taxon>
        <taxon>Maricaulaceae</taxon>
        <taxon>Marinicauda</taxon>
    </lineage>
</organism>
<dbReference type="OrthoDB" id="9814843at2"/>
<dbReference type="RefSeq" id="WP_135994979.1">
    <property type="nucleotide sequence ID" value="NZ_CP071057.1"/>
</dbReference>
<dbReference type="GO" id="GO:0032153">
    <property type="term" value="C:cell division site"/>
    <property type="evidence" value="ECO:0007669"/>
    <property type="project" value="TreeGrafter"/>
</dbReference>
<feature type="transmembrane region" description="Helical" evidence="1">
    <location>
        <begin position="266"/>
        <end position="288"/>
    </location>
</feature>
<evidence type="ECO:0000256" key="1">
    <source>
        <dbReference type="SAM" id="Phobius"/>
    </source>
</evidence>
<dbReference type="PANTHER" id="PTHR47755:SF1">
    <property type="entry name" value="CELL DIVISION PROTEIN FTSX"/>
    <property type="match status" value="1"/>
</dbReference>
<keyword evidence="1" id="KW-0812">Transmembrane</keyword>
<dbReference type="Proteomes" id="UP000308054">
    <property type="component" value="Unassembled WGS sequence"/>
</dbReference>
<sequence length="297" mass="30573">MSEGKVKSAPLLPPDAGRDRPLFAVAAILVFLACLAALGAAGAWRASEGWTQQLTDEITLQVLPGEGRDADADAAEAGARIATLPGVVEVDVRSRAEAEALLRPWLGSGGLPEDLPVPRLVAITIDPENPPAPGAFEALLADAPYEIIVDRHGNWAAAVERAAAAVRYFALGLVVLLTIAAAAVVAFAARASLAARWDVAEALHLVGARDRFIAGLFQRRFFFLGLKAGLAGAIGASLAAFALAYAGGTAGALFFLPSLELGWGAIAIPPFAALASGLIAALAARTAVDSALRSRWS</sequence>
<feature type="transmembrane region" description="Helical" evidence="1">
    <location>
        <begin position="168"/>
        <end position="189"/>
    </location>
</feature>
<keyword evidence="1" id="KW-1133">Transmembrane helix</keyword>
<dbReference type="InterPro" id="IPR004513">
    <property type="entry name" value="FtsX"/>
</dbReference>
<keyword evidence="1" id="KW-0472">Membrane</keyword>
<accession>A0A4S2H4Y5</accession>
<feature type="transmembrane region" description="Helical" evidence="1">
    <location>
        <begin position="221"/>
        <end position="246"/>
    </location>
</feature>
<gene>
    <name evidence="2" type="ORF">E5163_05010</name>
</gene>
<dbReference type="GO" id="GO:0016020">
    <property type="term" value="C:membrane"/>
    <property type="evidence" value="ECO:0007669"/>
    <property type="project" value="InterPro"/>
</dbReference>
<evidence type="ECO:0000313" key="3">
    <source>
        <dbReference type="Proteomes" id="UP000308054"/>
    </source>
</evidence>
<proteinExistence type="predicted"/>
<dbReference type="GO" id="GO:0051301">
    <property type="term" value="P:cell division"/>
    <property type="evidence" value="ECO:0007669"/>
    <property type="project" value="InterPro"/>
</dbReference>
<feature type="transmembrane region" description="Helical" evidence="1">
    <location>
        <begin position="21"/>
        <end position="44"/>
    </location>
</feature>
<dbReference type="AlphaFoldDB" id="A0A4S2H4Y5"/>
<reference evidence="2 3" key="1">
    <citation type="journal article" date="2017" name="Int. J. Syst. Evol. Microbiol.">
        <title>Marinicauda algicola sp. nov., isolated from a marine red alga Rhodosorus marinus.</title>
        <authorList>
            <person name="Jeong S.E."/>
            <person name="Jeon S.H."/>
            <person name="Chun B.H."/>
            <person name="Kim D.W."/>
            <person name="Jeon C.O."/>
        </authorList>
    </citation>
    <scope>NUCLEOTIDE SEQUENCE [LARGE SCALE GENOMIC DNA]</scope>
    <source>
        <strain evidence="2 3">JCM 31718</strain>
    </source>
</reference>
<keyword evidence="3" id="KW-1185">Reference proteome</keyword>
<name>A0A4S2H4Y5_9PROT</name>
<evidence type="ECO:0000313" key="2">
    <source>
        <dbReference type="EMBL" id="TGY90481.1"/>
    </source>
</evidence>
<comment type="caution">
    <text evidence="2">The sequence shown here is derived from an EMBL/GenBank/DDBJ whole genome shotgun (WGS) entry which is preliminary data.</text>
</comment>
<dbReference type="EMBL" id="SRXW01000001">
    <property type="protein sequence ID" value="TGY90481.1"/>
    <property type="molecule type" value="Genomic_DNA"/>
</dbReference>
<dbReference type="PANTHER" id="PTHR47755">
    <property type="entry name" value="CELL DIVISION PROTEIN FTSX"/>
    <property type="match status" value="1"/>
</dbReference>
<protein>
    <recommendedName>
        <fullName evidence="4">Cell division protein FtsX</fullName>
    </recommendedName>
</protein>
<evidence type="ECO:0008006" key="4">
    <source>
        <dbReference type="Google" id="ProtNLM"/>
    </source>
</evidence>
<dbReference type="PROSITE" id="PS51257">
    <property type="entry name" value="PROKAR_LIPOPROTEIN"/>
    <property type="match status" value="1"/>
</dbReference>